<protein>
    <recommendedName>
        <fullName evidence="4">Flagellar FliJ protein</fullName>
    </recommendedName>
</protein>
<name>A0A853BYJ9_9ACTN</name>
<sequence>MKRVHPDDRGLAAVARVRGVREQDSRIGLRIAAADAAAKDAESARLHTQLATAEVPALATPGQLVARRTSLALLGGDTQVARERAGAAARITAEARAHWTADRAREAAVEHLLEQRAERRRTERARRAAAEADDLAAQAWLRRRTEGLVTVAGRPPRPPQSKEDES</sequence>
<feature type="region of interest" description="Disordered" evidence="1">
    <location>
        <begin position="147"/>
        <end position="166"/>
    </location>
</feature>
<comment type="caution">
    <text evidence="2">The sequence shown here is derived from an EMBL/GenBank/DDBJ whole genome shotgun (WGS) entry which is preliminary data.</text>
</comment>
<gene>
    <name evidence="2" type="ORF">HNR19_000524</name>
</gene>
<dbReference type="Gene3D" id="1.10.287.1700">
    <property type="match status" value="1"/>
</dbReference>
<proteinExistence type="predicted"/>
<dbReference type="AlphaFoldDB" id="A0A853BYJ9"/>
<evidence type="ECO:0000313" key="2">
    <source>
        <dbReference type="EMBL" id="NYI99825.1"/>
    </source>
</evidence>
<keyword evidence="3" id="KW-1185">Reference proteome</keyword>
<reference evidence="2 3" key="1">
    <citation type="submission" date="2020-07" db="EMBL/GenBank/DDBJ databases">
        <title>Sequencing the genomes of 1000 actinobacteria strains.</title>
        <authorList>
            <person name="Klenk H.-P."/>
        </authorList>
    </citation>
    <scope>NUCLEOTIDE SEQUENCE [LARGE SCALE GENOMIC DNA]</scope>
    <source>
        <strain evidence="2 3">DSM 103833</strain>
    </source>
</reference>
<organism evidence="2 3">
    <name type="scientific">Nocardioides thalensis</name>
    <dbReference type="NCBI Taxonomy" id="1914755"/>
    <lineage>
        <taxon>Bacteria</taxon>
        <taxon>Bacillati</taxon>
        <taxon>Actinomycetota</taxon>
        <taxon>Actinomycetes</taxon>
        <taxon>Propionibacteriales</taxon>
        <taxon>Nocardioidaceae</taxon>
        <taxon>Nocardioides</taxon>
    </lineage>
</organism>
<dbReference type="InterPro" id="IPR053716">
    <property type="entry name" value="Flag_assembly_chemotaxis_eff"/>
</dbReference>
<dbReference type="EMBL" id="JACCFP010000001">
    <property type="protein sequence ID" value="NYI99825.1"/>
    <property type="molecule type" value="Genomic_DNA"/>
</dbReference>
<evidence type="ECO:0008006" key="4">
    <source>
        <dbReference type="Google" id="ProtNLM"/>
    </source>
</evidence>
<evidence type="ECO:0000256" key="1">
    <source>
        <dbReference type="SAM" id="MobiDB-lite"/>
    </source>
</evidence>
<dbReference type="RefSeq" id="WP_179666431.1">
    <property type="nucleotide sequence ID" value="NZ_JACCFP010000001.1"/>
</dbReference>
<dbReference type="Proteomes" id="UP000530424">
    <property type="component" value="Unassembled WGS sequence"/>
</dbReference>
<evidence type="ECO:0000313" key="3">
    <source>
        <dbReference type="Proteomes" id="UP000530424"/>
    </source>
</evidence>
<accession>A0A853BYJ9</accession>